<feature type="compositionally biased region" description="Polar residues" evidence="1">
    <location>
        <begin position="1"/>
        <end position="13"/>
    </location>
</feature>
<sequence>MSHSSNSRQSVSPEKTPMEYPSTPVQFLALYSRAHPGQLMTITFPVTSPIGYRSYHLMVVTKNIMKKYPSPFEFINTVLTAGLTPWRTS</sequence>
<organism evidence="2 3">
    <name type="scientific">Trichonephila clavata</name>
    <name type="common">Joro spider</name>
    <name type="synonym">Nephila clavata</name>
    <dbReference type="NCBI Taxonomy" id="2740835"/>
    <lineage>
        <taxon>Eukaryota</taxon>
        <taxon>Metazoa</taxon>
        <taxon>Ecdysozoa</taxon>
        <taxon>Arthropoda</taxon>
        <taxon>Chelicerata</taxon>
        <taxon>Arachnida</taxon>
        <taxon>Araneae</taxon>
        <taxon>Araneomorphae</taxon>
        <taxon>Entelegynae</taxon>
        <taxon>Araneoidea</taxon>
        <taxon>Nephilidae</taxon>
        <taxon>Trichonephila</taxon>
    </lineage>
</organism>
<dbReference type="AlphaFoldDB" id="A0A8X6H5Y3"/>
<dbReference type="Proteomes" id="UP000887116">
    <property type="component" value="Unassembled WGS sequence"/>
</dbReference>
<protein>
    <submittedName>
        <fullName evidence="2">Uncharacterized protein</fullName>
    </submittedName>
</protein>
<proteinExistence type="predicted"/>
<comment type="caution">
    <text evidence="2">The sequence shown here is derived from an EMBL/GenBank/DDBJ whole genome shotgun (WGS) entry which is preliminary data.</text>
</comment>
<dbReference type="EMBL" id="BMAO01037465">
    <property type="protein sequence ID" value="GFR17896.1"/>
    <property type="molecule type" value="Genomic_DNA"/>
</dbReference>
<evidence type="ECO:0000256" key="1">
    <source>
        <dbReference type="SAM" id="MobiDB-lite"/>
    </source>
</evidence>
<reference evidence="2" key="1">
    <citation type="submission" date="2020-07" db="EMBL/GenBank/DDBJ databases">
        <title>Multicomponent nature underlies the extraordinary mechanical properties of spider dragline silk.</title>
        <authorList>
            <person name="Kono N."/>
            <person name="Nakamura H."/>
            <person name="Mori M."/>
            <person name="Yoshida Y."/>
            <person name="Ohtoshi R."/>
            <person name="Malay A.D."/>
            <person name="Moran D.A.P."/>
            <person name="Tomita M."/>
            <person name="Numata K."/>
            <person name="Arakawa K."/>
        </authorList>
    </citation>
    <scope>NUCLEOTIDE SEQUENCE</scope>
</reference>
<keyword evidence="3" id="KW-1185">Reference proteome</keyword>
<evidence type="ECO:0000313" key="3">
    <source>
        <dbReference type="Proteomes" id="UP000887116"/>
    </source>
</evidence>
<accession>A0A8X6H5Y3</accession>
<feature type="region of interest" description="Disordered" evidence="1">
    <location>
        <begin position="1"/>
        <end position="20"/>
    </location>
</feature>
<evidence type="ECO:0000313" key="2">
    <source>
        <dbReference type="EMBL" id="GFR17896.1"/>
    </source>
</evidence>
<gene>
    <name evidence="2" type="ORF">TNCT_671491</name>
</gene>
<name>A0A8X6H5Y3_TRICU</name>